<accession>A0A1W9KVL8</accession>
<organism evidence="1 2">
    <name type="scientific">Rhodoferax ferrireducens</name>
    <dbReference type="NCBI Taxonomy" id="192843"/>
    <lineage>
        <taxon>Bacteria</taxon>
        <taxon>Pseudomonadati</taxon>
        <taxon>Pseudomonadota</taxon>
        <taxon>Betaproteobacteria</taxon>
        <taxon>Burkholderiales</taxon>
        <taxon>Comamonadaceae</taxon>
        <taxon>Rhodoferax</taxon>
    </lineage>
</organism>
<dbReference type="AlphaFoldDB" id="A0A1W9KVL8"/>
<reference evidence="1 2" key="1">
    <citation type="submission" date="2017-01" db="EMBL/GenBank/DDBJ databases">
        <title>Novel large sulfur bacteria in the metagenomes of groundwater-fed chemosynthetic microbial mats in the Lake Huron basin.</title>
        <authorList>
            <person name="Sharrar A.M."/>
            <person name="Flood B.E."/>
            <person name="Bailey J.V."/>
            <person name="Jones D.S."/>
            <person name="Biddanda B."/>
            <person name="Ruberg S.A."/>
            <person name="Marcus D.N."/>
            <person name="Dick G.J."/>
        </authorList>
    </citation>
    <scope>NUCLEOTIDE SEQUENCE [LARGE SCALE GENOMIC DNA]</scope>
    <source>
        <strain evidence="1">A7</strain>
    </source>
</reference>
<dbReference type="SUPFAM" id="SSF47598">
    <property type="entry name" value="Ribbon-helix-helix"/>
    <property type="match status" value="1"/>
</dbReference>
<gene>
    <name evidence="1" type="ORF">BWK72_06570</name>
</gene>
<dbReference type="GO" id="GO:0006355">
    <property type="term" value="P:regulation of DNA-templated transcription"/>
    <property type="evidence" value="ECO:0007669"/>
    <property type="project" value="InterPro"/>
</dbReference>
<comment type="caution">
    <text evidence="1">The sequence shown here is derived from an EMBL/GenBank/DDBJ whole genome shotgun (WGS) entry which is preliminary data.</text>
</comment>
<evidence type="ECO:0000313" key="1">
    <source>
        <dbReference type="EMBL" id="OQW88642.1"/>
    </source>
</evidence>
<name>A0A1W9KVL8_9BURK</name>
<dbReference type="InterPro" id="IPR010985">
    <property type="entry name" value="Ribbon_hlx_hlx"/>
</dbReference>
<proteinExistence type="predicted"/>
<protein>
    <recommendedName>
        <fullName evidence="3">CopG family transcriptional regulator</fullName>
    </recommendedName>
</protein>
<evidence type="ECO:0008006" key="3">
    <source>
        <dbReference type="Google" id="ProtNLM"/>
    </source>
</evidence>
<dbReference type="Proteomes" id="UP000192505">
    <property type="component" value="Unassembled WGS sequence"/>
</dbReference>
<sequence length="74" mass="8352">MTALTLRLPDHKHARLKAMAEQRGISLARMLDELTTQALVEFDTETRFMVRASRGAQRTERGIELLNKAQGQTA</sequence>
<evidence type="ECO:0000313" key="2">
    <source>
        <dbReference type="Proteomes" id="UP000192505"/>
    </source>
</evidence>
<dbReference type="EMBL" id="MTEI01000003">
    <property type="protein sequence ID" value="OQW88642.1"/>
    <property type="molecule type" value="Genomic_DNA"/>
</dbReference>